<dbReference type="PANTHER" id="PTHR33710">
    <property type="entry name" value="BNAC02G09200D PROTEIN"/>
    <property type="match status" value="1"/>
</dbReference>
<accession>A2Q1T8</accession>
<dbReference type="PANTHER" id="PTHR33710:SF77">
    <property type="entry name" value="DNASE I-LIKE SUPERFAMILY PROTEIN"/>
    <property type="match status" value="1"/>
</dbReference>
<evidence type="ECO:0000259" key="1">
    <source>
        <dbReference type="Pfam" id="PF03372"/>
    </source>
</evidence>
<dbReference type="EMBL" id="AC149040">
    <property type="protein sequence ID" value="ABN05905.1"/>
    <property type="molecule type" value="Genomic_DNA"/>
</dbReference>
<proteinExistence type="predicted"/>
<dbReference type="GO" id="GO:0003964">
    <property type="term" value="F:RNA-directed DNA polymerase activity"/>
    <property type="evidence" value="ECO:0007669"/>
    <property type="project" value="UniProtKB-KW"/>
</dbReference>
<dbReference type="InterPro" id="IPR036691">
    <property type="entry name" value="Endo/exonu/phosph_ase_sf"/>
</dbReference>
<dbReference type="Pfam" id="PF03372">
    <property type="entry name" value="Exo_endo_phos"/>
    <property type="match status" value="1"/>
</dbReference>
<sequence length="328" mass="38156">MTYCPVLWCFCLHNLQLDVLEIDDQLVAFSISYNNIRIGISTVYASTTYIHRRLIWNKLQNIQNQQLIPWCFMGDFNSILGAHEHRGHCVPARAPMEEFQLSTNNNHLIHLPTAGAFFTWRPGSGLSKPGLAWPIPNPTWRSGRSGTRNTERRLDRCICNQRWMDFVSSVNCSTLIRNQSDHYPILLYFQLTNHKFSSQFKFLKMWSLHENCKEVIQDSWSLPVIGCPMFVLSKKLQTLEIRLKCWNKEVFGNIHDLVKTTEASLQTVQAQIQTLGRIELLVQEEKQAQHDLDLALNKEELFWLEKFKDHALVEDAIPEMITVEVNRT</sequence>
<reference evidence="2" key="1">
    <citation type="submission" date="2004-06" db="EMBL/GenBank/DDBJ databases">
        <authorList>
            <person name="Town C.D."/>
        </authorList>
    </citation>
    <scope>NUCLEOTIDE SEQUENCE</scope>
</reference>
<protein>
    <submittedName>
        <fullName evidence="2">Reverse transcriptase, related</fullName>
    </submittedName>
</protein>
<gene>
    <name evidence="2" type="ORF">MtrDRAFT_AC149040g40v2</name>
</gene>
<dbReference type="Gene3D" id="3.60.10.10">
    <property type="entry name" value="Endonuclease/exonuclease/phosphatase"/>
    <property type="match status" value="1"/>
</dbReference>
<name>A2Q1T8_MEDTR</name>
<dbReference type="InterPro" id="IPR005135">
    <property type="entry name" value="Endo/exonuclease/phosphatase"/>
</dbReference>
<feature type="domain" description="Endonuclease/exonuclease/phosphatase" evidence="1">
    <location>
        <begin position="41"/>
        <end position="182"/>
    </location>
</feature>
<evidence type="ECO:0000313" key="2">
    <source>
        <dbReference type="EMBL" id="ABN05905.1"/>
    </source>
</evidence>
<dbReference type="AlphaFoldDB" id="A2Q1T8"/>
<organism evidence="2">
    <name type="scientific">Medicago truncatula</name>
    <name type="common">Barrel medic</name>
    <name type="synonym">Medicago tribuloides</name>
    <dbReference type="NCBI Taxonomy" id="3880"/>
    <lineage>
        <taxon>Eukaryota</taxon>
        <taxon>Viridiplantae</taxon>
        <taxon>Streptophyta</taxon>
        <taxon>Embryophyta</taxon>
        <taxon>Tracheophyta</taxon>
        <taxon>Spermatophyta</taxon>
        <taxon>Magnoliopsida</taxon>
        <taxon>eudicotyledons</taxon>
        <taxon>Gunneridae</taxon>
        <taxon>Pentapetalae</taxon>
        <taxon>rosids</taxon>
        <taxon>fabids</taxon>
        <taxon>Fabales</taxon>
        <taxon>Fabaceae</taxon>
        <taxon>Papilionoideae</taxon>
        <taxon>50 kb inversion clade</taxon>
        <taxon>NPAAA clade</taxon>
        <taxon>Hologalegina</taxon>
        <taxon>IRL clade</taxon>
        <taxon>Trifolieae</taxon>
        <taxon>Medicago</taxon>
    </lineage>
</organism>
<keyword evidence="2" id="KW-0548">Nucleotidyltransferase</keyword>
<reference evidence="2" key="2">
    <citation type="submission" date="2007-03" db="EMBL/GenBank/DDBJ databases">
        <authorList>
            <consortium name="The International Medicago Genome Annotation Group"/>
        </authorList>
    </citation>
    <scope>NUCLEOTIDE SEQUENCE</scope>
</reference>
<keyword evidence="2" id="KW-0808">Transferase</keyword>
<keyword evidence="2" id="KW-0695">RNA-directed DNA polymerase</keyword>
<dbReference type="SUPFAM" id="SSF56219">
    <property type="entry name" value="DNase I-like"/>
    <property type="match status" value="1"/>
</dbReference>